<feature type="region of interest" description="Disordered" evidence="2">
    <location>
        <begin position="1"/>
        <end position="30"/>
    </location>
</feature>
<comment type="caution">
    <text evidence="5">The sequence shown here is derived from an EMBL/GenBank/DDBJ whole genome shotgun (WGS) entry which is preliminary data.</text>
</comment>
<dbReference type="GO" id="GO:0051726">
    <property type="term" value="P:regulation of cell cycle"/>
    <property type="evidence" value="ECO:0007669"/>
    <property type="project" value="InterPro"/>
</dbReference>
<feature type="compositionally biased region" description="Basic residues" evidence="2">
    <location>
        <begin position="377"/>
        <end position="405"/>
    </location>
</feature>
<organism evidence="5 6">
    <name type="scientific">Coptotermes formosanus</name>
    <name type="common">Formosan subterranean termite</name>
    <dbReference type="NCBI Taxonomy" id="36987"/>
    <lineage>
        <taxon>Eukaryota</taxon>
        <taxon>Metazoa</taxon>
        <taxon>Ecdysozoa</taxon>
        <taxon>Arthropoda</taxon>
        <taxon>Hexapoda</taxon>
        <taxon>Insecta</taxon>
        <taxon>Pterygota</taxon>
        <taxon>Neoptera</taxon>
        <taxon>Polyneoptera</taxon>
        <taxon>Dictyoptera</taxon>
        <taxon>Blattodea</taxon>
        <taxon>Blattoidea</taxon>
        <taxon>Termitoidae</taxon>
        <taxon>Rhinotermitidae</taxon>
        <taxon>Coptotermes</taxon>
    </lineage>
</organism>
<feature type="domain" description="G-patch" evidence="4">
    <location>
        <begin position="713"/>
        <end position="753"/>
    </location>
</feature>
<dbReference type="InterPro" id="IPR000467">
    <property type="entry name" value="G_patch_dom"/>
</dbReference>
<protein>
    <recommendedName>
        <fullName evidence="7">G-patch domain-containing protein</fullName>
    </recommendedName>
</protein>
<evidence type="ECO:0000256" key="2">
    <source>
        <dbReference type="SAM" id="MobiDB-lite"/>
    </source>
</evidence>
<gene>
    <name evidence="5" type="ORF">Cfor_12057</name>
</gene>
<dbReference type="PANTHER" id="PTHR46528:SF1">
    <property type="entry name" value="PROTEIN SON"/>
    <property type="match status" value="1"/>
</dbReference>
<dbReference type="SMART" id="SM00358">
    <property type="entry name" value="DSRM"/>
    <property type="match status" value="1"/>
</dbReference>
<feature type="compositionally biased region" description="Polar residues" evidence="2">
    <location>
        <begin position="1"/>
        <end position="15"/>
    </location>
</feature>
<evidence type="ECO:0000313" key="6">
    <source>
        <dbReference type="Proteomes" id="UP000502823"/>
    </source>
</evidence>
<feature type="compositionally biased region" description="Basic residues" evidence="2">
    <location>
        <begin position="345"/>
        <end position="369"/>
    </location>
</feature>
<feature type="domain" description="DRBM" evidence="3">
    <location>
        <begin position="769"/>
        <end position="839"/>
    </location>
</feature>
<feature type="region of interest" description="Disordered" evidence="2">
    <location>
        <begin position="505"/>
        <end position="539"/>
    </location>
</feature>
<name>A0A6L2PRB0_COPFO</name>
<dbReference type="Gene3D" id="3.30.160.20">
    <property type="match status" value="1"/>
</dbReference>
<dbReference type="FunFam" id="3.30.160.20:FF:000053">
    <property type="entry name" value="protein SON isoform X1"/>
    <property type="match status" value="1"/>
</dbReference>
<dbReference type="GO" id="GO:0003723">
    <property type="term" value="F:RNA binding"/>
    <property type="evidence" value="ECO:0007669"/>
    <property type="project" value="UniProtKB-UniRule"/>
</dbReference>
<evidence type="ECO:0000313" key="5">
    <source>
        <dbReference type="EMBL" id="GFG34794.1"/>
    </source>
</evidence>
<feature type="region of interest" description="Disordered" evidence="2">
    <location>
        <begin position="70"/>
        <end position="448"/>
    </location>
</feature>
<dbReference type="InterPro" id="IPR014720">
    <property type="entry name" value="dsRBD_dom"/>
</dbReference>
<dbReference type="EMBL" id="BLKM01000504">
    <property type="protein sequence ID" value="GFG34794.1"/>
    <property type="molecule type" value="Genomic_DNA"/>
</dbReference>
<dbReference type="SUPFAM" id="SSF54768">
    <property type="entry name" value="dsRNA-binding domain-like"/>
    <property type="match status" value="1"/>
</dbReference>
<feature type="compositionally biased region" description="Polar residues" evidence="2">
    <location>
        <begin position="179"/>
        <end position="189"/>
    </location>
</feature>
<keyword evidence="6" id="KW-1185">Reference proteome</keyword>
<dbReference type="InterPro" id="IPR032922">
    <property type="entry name" value="SON"/>
</dbReference>
<dbReference type="CDD" id="cd19870">
    <property type="entry name" value="DSRM_SON-like"/>
    <property type="match status" value="1"/>
</dbReference>
<dbReference type="PANTHER" id="PTHR46528">
    <property type="entry name" value="PROTEIN SON"/>
    <property type="match status" value="1"/>
</dbReference>
<keyword evidence="1" id="KW-0694">RNA-binding</keyword>
<evidence type="ECO:0000256" key="1">
    <source>
        <dbReference type="PROSITE-ProRule" id="PRU00266"/>
    </source>
</evidence>
<feature type="compositionally biased region" description="Basic and acidic residues" evidence="2">
    <location>
        <begin position="277"/>
        <end position="295"/>
    </location>
</feature>
<feature type="compositionally biased region" description="Basic residues" evidence="2">
    <location>
        <begin position="416"/>
        <end position="441"/>
    </location>
</feature>
<evidence type="ECO:0008006" key="7">
    <source>
        <dbReference type="Google" id="ProtNLM"/>
    </source>
</evidence>
<evidence type="ECO:0000259" key="4">
    <source>
        <dbReference type="PROSITE" id="PS50174"/>
    </source>
</evidence>
<dbReference type="InParanoid" id="A0A6L2PRB0"/>
<sequence>METSNGAASVDNNTSIKEEEEEEEEEEVCVQQELFDLNTILNKVETGSVSEPDIPTKSSTEILSELFGAFNAEPPKITEGVEQIGESGDGVAGQKSAEGDIPSRKKKSKRSKSKYKHKDKKHKKKTKSSKKEGNNEGSNNASGGGRKSKHPSERKKKKLKDSNMSEPKLMPTVDPVSIKVTSDGSNNVERTVECSSAEPVSDTAPRPAKDSGVAITPEEPDVGSQKRTASSPVAETEAKDGMLPAVAHPKQMTDTKPRPRPGKIVIKNLKFSSVYEETVRQVEEQAKQKAERYEEGELSEDSSENKESMPSEDDTLVLSPEHSPSQDKESKHRHSRKLATSDDKRHHRRHHRHHRRHHSQSQRHQRSRSRSQSCSRSRSRDKYKRSHSSNRNDRHRSHYRRKRSHSRDSTSTSHEHPRKRRSRSSSRKRARRSHSHARHRSRSESLGHIDKQKLLEIARKNAMNLLKQGVLPSTVVTQDKVVAIKAGGKSVAELTDFCKQLSKKEALGEASSESEGEDRHSSGSDAERPFHHPFQIKERPSSIVMNIRNSVQLPVKTLQEKTAEQSKQLRIQFPVSSGQQHRKSENEWVPVSPKKDELQAAAVALKVAETRLQVEMVNQVFPSAMVTEGLDIGSIVSQRLTAMRKLQENPNDVQALSEMYRAQKDMQMWAESKQQPGQFTGSTGVRVLSAAELASGYQAWAKKDLLTTASPVSGGMGMALLQKMGWRPGEGLGKNKEGTLEPLQLEIKMDKKGEKLCVATTSCFVAGKHPVSLLVEMCSKRRWGAPQFELCFECGPDHMKNFLFKVRVNGNEYKPSVASPNKKQAKAEAATICLQALGVLPS</sequence>
<proteinExistence type="predicted"/>
<reference evidence="6" key="1">
    <citation type="submission" date="2020-01" db="EMBL/GenBank/DDBJ databases">
        <title>Draft genome sequence of the Termite Coptotermes fromosanus.</title>
        <authorList>
            <person name="Itakura S."/>
            <person name="Yosikawa Y."/>
            <person name="Umezawa K."/>
        </authorList>
    </citation>
    <scope>NUCLEOTIDE SEQUENCE [LARGE SCALE GENOMIC DNA]</scope>
</reference>
<feature type="compositionally biased region" description="Acidic residues" evidence="2">
    <location>
        <begin position="18"/>
        <end position="28"/>
    </location>
</feature>
<feature type="compositionally biased region" description="Basic residues" evidence="2">
    <location>
        <begin position="104"/>
        <end position="128"/>
    </location>
</feature>
<dbReference type="PROSITE" id="PS50137">
    <property type="entry name" value="DS_RBD"/>
    <property type="match status" value="1"/>
</dbReference>
<dbReference type="OrthoDB" id="786951at2759"/>
<dbReference type="Pfam" id="PF01585">
    <property type="entry name" value="G-patch"/>
    <property type="match status" value="1"/>
</dbReference>
<dbReference type="SMART" id="SM00443">
    <property type="entry name" value="G_patch"/>
    <property type="match status" value="1"/>
</dbReference>
<evidence type="ECO:0000259" key="3">
    <source>
        <dbReference type="PROSITE" id="PS50137"/>
    </source>
</evidence>
<dbReference type="GO" id="GO:0048024">
    <property type="term" value="P:regulation of mRNA splicing, via spliceosome"/>
    <property type="evidence" value="ECO:0007669"/>
    <property type="project" value="TreeGrafter"/>
</dbReference>
<feature type="compositionally biased region" description="Basic residues" evidence="2">
    <location>
        <begin position="146"/>
        <end position="159"/>
    </location>
</feature>
<dbReference type="Proteomes" id="UP000502823">
    <property type="component" value="Unassembled WGS sequence"/>
</dbReference>
<feature type="compositionally biased region" description="Basic and acidic residues" evidence="2">
    <location>
        <begin position="517"/>
        <end position="539"/>
    </location>
</feature>
<dbReference type="AlphaFoldDB" id="A0A6L2PRB0"/>
<dbReference type="Pfam" id="PF14709">
    <property type="entry name" value="DND1_DSRM"/>
    <property type="match status" value="1"/>
</dbReference>
<dbReference type="PROSITE" id="PS50174">
    <property type="entry name" value="G_PATCH"/>
    <property type="match status" value="1"/>
</dbReference>
<accession>A0A6L2PRB0</accession>